<evidence type="ECO:0000313" key="1">
    <source>
        <dbReference type="EMBL" id="KZT56943.1"/>
    </source>
</evidence>
<dbReference type="InParanoid" id="A0A165FM69"/>
<organism evidence="1 2">
    <name type="scientific">Calocera cornea HHB12733</name>
    <dbReference type="NCBI Taxonomy" id="1353952"/>
    <lineage>
        <taxon>Eukaryota</taxon>
        <taxon>Fungi</taxon>
        <taxon>Dikarya</taxon>
        <taxon>Basidiomycota</taxon>
        <taxon>Agaricomycotina</taxon>
        <taxon>Dacrymycetes</taxon>
        <taxon>Dacrymycetales</taxon>
        <taxon>Dacrymycetaceae</taxon>
        <taxon>Calocera</taxon>
    </lineage>
</organism>
<proteinExistence type="predicted"/>
<reference evidence="1 2" key="1">
    <citation type="journal article" date="2016" name="Mol. Biol. Evol.">
        <title>Comparative Genomics of Early-Diverging Mushroom-Forming Fungi Provides Insights into the Origins of Lignocellulose Decay Capabilities.</title>
        <authorList>
            <person name="Nagy L.G."/>
            <person name="Riley R."/>
            <person name="Tritt A."/>
            <person name="Adam C."/>
            <person name="Daum C."/>
            <person name="Floudas D."/>
            <person name="Sun H."/>
            <person name="Yadav J.S."/>
            <person name="Pangilinan J."/>
            <person name="Larsson K.H."/>
            <person name="Matsuura K."/>
            <person name="Barry K."/>
            <person name="Labutti K."/>
            <person name="Kuo R."/>
            <person name="Ohm R.A."/>
            <person name="Bhattacharya S.S."/>
            <person name="Shirouzu T."/>
            <person name="Yoshinaga Y."/>
            <person name="Martin F.M."/>
            <person name="Grigoriev I.V."/>
            <person name="Hibbett D.S."/>
        </authorList>
    </citation>
    <scope>NUCLEOTIDE SEQUENCE [LARGE SCALE GENOMIC DNA]</scope>
    <source>
        <strain evidence="1 2">HHB12733</strain>
    </source>
</reference>
<dbReference type="EMBL" id="KV423970">
    <property type="protein sequence ID" value="KZT56943.1"/>
    <property type="molecule type" value="Genomic_DNA"/>
</dbReference>
<protein>
    <submittedName>
        <fullName evidence="1">Uncharacterized protein</fullName>
    </submittedName>
</protein>
<dbReference type="Proteomes" id="UP000076842">
    <property type="component" value="Unassembled WGS sequence"/>
</dbReference>
<keyword evidence="2" id="KW-1185">Reference proteome</keyword>
<dbReference type="AlphaFoldDB" id="A0A165FM69"/>
<gene>
    <name evidence="1" type="ORF">CALCODRAFT_297668</name>
</gene>
<name>A0A165FM69_9BASI</name>
<evidence type="ECO:0000313" key="2">
    <source>
        <dbReference type="Proteomes" id="UP000076842"/>
    </source>
</evidence>
<accession>A0A165FM69</accession>
<sequence>MSSLLLPCTLIDPAQCRRPTVHLRLASLNRNRDVKICCYSQQSLSYTMSSGIPHPCTLLPPLCLPPIPSHPLVTTIDRRHVCVMVQ</sequence>